<dbReference type="InterPro" id="IPR001279">
    <property type="entry name" value="Metallo-B-lactamas"/>
</dbReference>
<feature type="signal peptide" evidence="1">
    <location>
        <begin position="1"/>
        <end position="27"/>
    </location>
</feature>
<dbReference type="EMBL" id="CP072135">
    <property type="protein sequence ID" value="QTH73207.1"/>
    <property type="molecule type" value="Genomic_DNA"/>
</dbReference>
<name>A0A975DL29_9GAMM</name>
<feature type="chain" id="PRO_5037478511" evidence="1">
    <location>
        <begin position="28"/>
        <end position="304"/>
    </location>
</feature>
<dbReference type="PANTHER" id="PTHR42951:SF22">
    <property type="entry name" value="METALLO BETA-LACTAMASE SUPERFAMILY LIPOPROTEIN"/>
    <property type="match status" value="1"/>
</dbReference>
<dbReference type="Pfam" id="PF00753">
    <property type="entry name" value="Lactamase_B"/>
    <property type="match status" value="1"/>
</dbReference>
<geneLocation type="plasmid" evidence="3 4">
    <name>unnamed5</name>
</geneLocation>
<protein>
    <submittedName>
        <fullName evidence="3">MBL fold metallo-hydrolase</fullName>
    </submittedName>
</protein>
<dbReference type="SUPFAM" id="SSF56281">
    <property type="entry name" value="Metallo-hydrolase/oxidoreductase"/>
    <property type="match status" value="1"/>
</dbReference>
<dbReference type="PANTHER" id="PTHR42951">
    <property type="entry name" value="METALLO-BETA-LACTAMASE DOMAIN-CONTAINING"/>
    <property type="match status" value="1"/>
</dbReference>
<proteinExistence type="predicted"/>
<evidence type="ECO:0000256" key="1">
    <source>
        <dbReference type="SAM" id="SignalP"/>
    </source>
</evidence>
<dbReference type="Gene3D" id="3.60.15.10">
    <property type="entry name" value="Ribonuclease Z/Hydroxyacylglutathione hydrolase-like"/>
    <property type="match status" value="1"/>
</dbReference>
<keyword evidence="4" id="KW-1185">Reference proteome</keyword>
<feature type="domain" description="Metallo-beta-lactamase" evidence="2">
    <location>
        <begin position="48"/>
        <end position="218"/>
    </location>
</feature>
<dbReference type="Proteomes" id="UP000664904">
    <property type="component" value="Plasmid unnamed5"/>
</dbReference>
<dbReference type="SMART" id="SM00849">
    <property type="entry name" value="Lactamase_B"/>
    <property type="match status" value="1"/>
</dbReference>
<dbReference type="InterPro" id="IPR036866">
    <property type="entry name" value="RibonucZ/Hydroxyglut_hydro"/>
</dbReference>
<organism evidence="3 4">
    <name type="scientific">Pseudoalteromonas xiamenensis</name>
    <dbReference type="NCBI Taxonomy" id="882626"/>
    <lineage>
        <taxon>Bacteria</taxon>
        <taxon>Pseudomonadati</taxon>
        <taxon>Pseudomonadota</taxon>
        <taxon>Gammaproteobacteria</taxon>
        <taxon>Alteromonadales</taxon>
        <taxon>Pseudoalteromonadaceae</taxon>
        <taxon>Pseudoalteromonas</taxon>
    </lineage>
</organism>
<gene>
    <name evidence="3" type="ORF">J5O05_20675</name>
</gene>
<sequence>MTRFLHFAQTALLFVASVLSLSLPTLATETKPYQEIAENIYSYSTDGGYIAMFAITAKQVVVFETMNSTHAKGMLATIRSLTDKPIKYAFQSHNHWDHASGGQVFLDNGAQTIAHAEAARWMTANPYPDMVMPSMTWQGKLAHFEVDELDIELHYFGMNHGLGMTVFFLPKQKLVYLADIVTPNRVIFSVVPDFNLREWERSLHDVLALNFTKAVFSHNEYKNYLAAGNRDDVQAQLDYLRDLRQAFYQALKEGTNPMLIPSTLKLPKYENWVGYKEWLPMNVWRILADEFMVPFPWHPDETAK</sequence>
<evidence type="ECO:0000313" key="4">
    <source>
        <dbReference type="Proteomes" id="UP000664904"/>
    </source>
</evidence>
<reference evidence="3" key="1">
    <citation type="submission" date="2021-03" db="EMBL/GenBank/DDBJ databases">
        <title>Complete Genome of Pseudoalteromonas xiamenensis STKMTI.2, a new potential marine bacterium producing anti-Vibrio compounds.</title>
        <authorList>
            <person name="Handayani D.P."/>
            <person name="Isnansetyo A."/>
            <person name="Istiqomah I."/>
            <person name="Jumina J."/>
        </authorList>
    </citation>
    <scope>NUCLEOTIDE SEQUENCE</scope>
    <source>
        <strain evidence="3">STKMTI.2</strain>
        <plasmid evidence="3">unnamed5</plasmid>
    </source>
</reference>
<dbReference type="AlphaFoldDB" id="A0A975DL29"/>
<dbReference type="InterPro" id="IPR050855">
    <property type="entry name" value="NDM-1-like"/>
</dbReference>
<dbReference type="RefSeq" id="WP_208844826.1">
    <property type="nucleotide sequence ID" value="NZ_CP072135.1"/>
</dbReference>
<evidence type="ECO:0000313" key="3">
    <source>
        <dbReference type="EMBL" id="QTH73207.1"/>
    </source>
</evidence>
<accession>A0A975DL29</accession>
<evidence type="ECO:0000259" key="2">
    <source>
        <dbReference type="SMART" id="SM00849"/>
    </source>
</evidence>
<keyword evidence="1" id="KW-0732">Signal</keyword>
<keyword evidence="3" id="KW-0614">Plasmid</keyword>
<dbReference type="KEGG" id="pxi:J5O05_20675"/>